<dbReference type="InterPro" id="IPR000515">
    <property type="entry name" value="MetI-like"/>
</dbReference>
<evidence type="ECO:0000256" key="7">
    <source>
        <dbReference type="ARBA" id="ARBA00022970"/>
    </source>
</evidence>
<dbReference type="RefSeq" id="WP_154812396.1">
    <property type="nucleotide sequence ID" value="NZ_SCHC01000543.1"/>
</dbReference>
<evidence type="ECO:0000256" key="6">
    <source>
        <dbReference type="ARBA" id="ARBA00022692"/>
    </source>
</evidence>
<evidence type="ECO:0000256" key="3">
    <source>
        <dbReference type="ARBA" id="ARBA00022448"/>
    </source>
</evidence>
<keyword evidence="9" id="KW-0406">Ion transport</keyword>
<dbReference type="SUPFAM" id="SSF161098">
    <property type="entry name" value="MetI-like"/>
    <property type="match status" value="1"/>
</dbReference>
<accession>A0A7Z7YS21</accession>
<evidence type="ECO:0000256" key="1">
    <source>
        <dbReference type="ARBA" id="ARBA00004651"/>
    </source>
</evidence>
<evidence type="ECO:0000259" key="12">
    <source>
        <dbReference type="PROSITE" id="PS50928"/>
    </source>
</evidence>
<feature type="non-terminal residue" evidence="13">
    <location>
        <position position="144"/>
    </location>
</feature>
<dbReference type="AlphaFoldDB" id="A0A7Z7YS21"/>
<dbReference type="GO" id="GO:0022857">
    <property type="term" value="F:transmembrane transporter activity"/>
    <property type="evidence" value="ECO:0007669"/>
    <property type="project" value="InterPro"/>
</dbReference>
<keyword evidence="5" id="KW-0533">Nickel</keyword>
<feature type="transmembrane region" description="Helical" evidence="11">
    <location>
        <begin position="67"/>
        <end position="90"/>
    </location>
</feature>
<dbReference type="InterPro" id="IPR043429">
    <property type="entry name" value="ArtM/GltK/GlnP/TcyL/YhdX-like"/>
</dbReference>
<evidence type="ECO:0000313" key="14">
    <source>
        <dbReference type="Proteomes" id="UP000291949"/>
    </source>
</evidence>
<sequence>VKGIVNTIILSAIGVIIGAVLGTLIALAKLSKIKIISWIAAAYIEISRGTPLLVQVFIVFFGTTAALGLDISAFICGIIALIINSSAYIAEIIRAGINAVDKGQTEAAQCLGLNYNQTMKNVIMPQAIKNILPALGNEFVTLIK</sequence>
<feature type="transmembrane region" description="Helical" evidence="11">
    <location>
        <begin position="6"/>
        <end position="28"/>
    </location>
</feature>
<keyword evidence="8 11" id="KW-1133">Transmembrane helix</keyword>
<reference evidence="13 14" key="1">
    <citation type="journal article" date="2019" name="Sci. Transl. Med.">
        <title>Quorum sensing between bacterial species on the skin protects against epidermal injury in atopic dermatitis.</title>
        <authorList>
            <person name="Williams M.R."/>
        </authorList>
    </citation>
    <scope>NUCLEOTIDE SEQUENCE [LARGE SCALE GENOMIC DNA]</scope>
    <source>
        <strain evidence="13 14">H8</strain>
    </source>
</reference>
<dbReference type="Pfam" id="PF00528">
    <property type="entry name" value="BPD_transp_1"/>
    <property type="match status" value="1"/>
</dbReference>
<comment type="subcellular location">
    <subcellularLocation>
        <location evidence="1 11">Cell membrane</location>
        <topology evidence="1 11">Multi-pass membrane protein</topology>
    </subcellularLocation>
</comment>
<keyword evidence="3 11" id="KW-0813">Transport</keyword>
<dbReference type="InterPro" id="IPR035906">
    <property type="entry name" value="MetI-like_sf"/>
</dbReference>
<comment type="similarity">
    <text evidence="2">Belongs to the binding-protein-dependent transport system permease family. HisMQ subfamily.</text>
</comment>
<dbReference type="Proteomes" id="UP000291949">
    <property type="component" value="Unassembled WGS sequence"/>
</dbReference>
<dbReference type="GO" id="GO:0006865">
    <property type="term" value="P:amino acid transport"/>
    <property type="evidence" value="ECO:0007669"/>
    <property type="project" value="UniProtKB-KW"/>
</dbReference>
<dbReference type="PROSITE" id="PS50928">
    <property type="entry name" value="ABC_TM1"/>
    <property type="match status" value="1"/>
</dbReference>
<feature type="transmembrane region" description="Helical" evidence="11">
    <location>
        <begin position="35"/>
        <end position="61"/>
    </location>
</feature>
<name>A0A7Z7YS21_STACP</name>
<gene>
    <name evidence="13" type="ORF">EQ811_15420</name>
</gene>
<evidence type="ECO:0000256" key="8">
    <source>
        <dbReference type="ARBA" id="ARBA00022989"/>
    </source>
</evidence>
<organism evidence="13 14">
    <name type="scientific">Staphylococcus capitis</name>
    <dbReference type="NCBI Taxonomy" id="29388"/>
    <lineage>
        <taxon>Bacteria</taxon>
        <taxon>Bacillati</taxon>
        <taxon>Bacillota</taxon>
        <taxon>Bacilli</taxon>
        <taxon>Bacillales</taxon>
        <taxon>Staphylococcaceae</taxon>
        <taxon>Staphylococcus</taxon>
    </lineage>
</organism>
<evidence type="ECO:0000256" key="9">
    <source>
        <dbReference type="ARBA" id="ARBA00023112"/>
    </source>
</evidence>
<evidence type="ECO:0000256" key="2">
    <source>
        <dbReference type="ARBA" id="ARBA00010072"/>
    </source>
</evidence>
<dbReference type="Gene3D" id="1.10.3720.10">
    <property type="entry name" value="MetI-like"/>
    <property type="match status" value="1"/>
</dbReference>
<dbReference type="PANTHER" id="PTHR30614:SF20">
    <property type="entry name" value="GLUTAMINE TRANSPORT SYSTEM PERMEASE PROTEIN GLNP"/>
    <property type="match status" value="1"/>
</dbReference>
<evidence type="ECO:0000313" key="13">
    <source>
        <dbReference type="EMBL" id="TBW68533.1"/>
    </source>
</evidence>
<dbReference type="EMBL" id="SCHC01000543">
    <property type="protein sequence ID" value="TBW68533.1"/>
    <property type="molecule type" value="Genomic_DNA"/>
</dbReference>
<feature type="domain" description="ABC transmembrane type-1" evidence="12">
    <location>
        <begin position="4"/>
        <end position="144"/>
    </location>
</feature>
<keyword evidence="10 11" id="KW-0472">Membrane</keyword>
<keyword evidence="6 11" id="KW-0812">Transmembrane</keyword>
<proteinExistence type="inferred from homology"/>
<evidence type="ECO:0000256" key="5">
    <source>
        <dbReference type="ARBA" id="ARBA00022596"/>
    </source>
</evidence>
<dbReference type="GO" id="GO:0043190">
    <property type="term" value="C:ATP-binding cassette (ABC) transporter complex"/>
    <property type="evidence" value="ECO:0007669"/>
    <property type="project" value="InterPro"/>
</dbReference>
<dbReference type="CDD" id="cd06261">
    <property type="entry name" value="TM_PBP2"/>
    <property type="match status" value="1"/>
</dbReference>
<keyword evidence="9" id="KW-0921">Nickel transport</keyword>
<dbReference type="InterPro" id="IPR010065">
    <property type="entry name" value="AA_ABC_transptr_permease_3TM"/>
</dbReference>
<comment type="caution">
    <text evidence="13">The sequence shown here is derived from an EMBL/GenBank/DDBJ whole genome shotgun (WGS) entry which is preliminary data.</text>
</comment>
<keyword evidence="7" id="KW-0029">Amino-acid transport</keyword>
<keyword evidence="4" id="KW-1003">Cell membrane</keyword>
<protein>
    <submittedName>
        <fullName evidence="13">Amino acid ABC transporter permease</fullName>
    </submittedName>
</protein>
<dbReference type="PANTHER" id="PTHR30614">
    <property type="entry name" value="MEMBRANE COMPONENT OF AMINO ACID ABC TRANSPORTER"/>
    <property type="match status" value="1"/>
</dbReference>
<evidence type="ECO:0000256" key="4">
    <source>
        <dbReference type="ARBA" id="ARBA00022475"/>
    </source>
</evidence>
<dbReference type="NCBIfam" id="TIGR01726">
    <property type="entry name" value="HEQRo_perm_3TM"/>
    <property type="match status" value="1"/>
</dbReference>
<evidence type="ECO:0000256" key="11">
    <source>
        <dbReference type="RuleBase" id="RU363032"/>
    </source>
</evidence>
<evidence type="ECO:0000256" key="10">
    <source>
        <dbReference type="ARBA" id="ARBA00023136"/>
    </source>
</evidence>
<dbReference type="GO" id="GO:0015675">
    <property type="term" value="P:nickel cation transport"/>
    <property type="evidence" value="ECO:0007669"/>
    <property type="project" value="UniProtKB-KW"/>
</dbReference>
<feature type="non-terminal residue" evidence="13">
    <location>
        <position position="1"/>
    </location>
</feature>